<accession>A0AC61ZTV4</accession>
<proteinExistence type="predicted"/>
<name>A0AC61ZTV4_9CAUD</name>
<reference evidence="1" key="1">
    <citation type="submission" date="2024-02" db="EMBL/GenBank/DDBJ databases">
        <title>Klebsiella phages.</title>
        <authorList>
            <person name="Li J."/>
            <person name="Feng Y."/>
            <person name="Zong Z."/>
        </authorList>
    </citation>
    <scope>NUCLEOTIDE SEQUENCE</scope>
</reference>
<evidence type="ECO:0000313" key="1">
    <source>
        <dbReference type="EMBL" id="WWT41110.1"/>
    </source>
</evidence>
<protein>
    <submittedName>
        <fullName evidence="1">Uncharacterized protein</fullName>
    </submittedName>
</protein>
<dbReference type="EMBL" id="PP357458">
    <property type="protein sequence ID" value="WWT41110.1"/>
    <property type="molecule type" value="Genomic_DNA"/>
</dbReference>
<sequence>MSAISKLQDLFNSNFTVDVDYNEANSRKVVDLFKVVRDLGVDYRIDEAFKDTWMTDEANDAYCINNWQYFGILDGNTFLSDGVWGDDKPLTVREFEEIVVAAQSVTSVLSAKDTLSGDLVISGGVVVINYKDGSTYHLEHDGKATFNVASRVVTTERTFLKDGQPAYERVIVKLESLESVQSDNLKLTVNEDGTKVDFTTTFTL</sequence>
<organism evidence="1">
    <name type="scientific">Klebsiella phage phi1_175008</name>
    <dbReference type="NCBI Taxonomy" id="3127744"/>
    <lineage>
        <taxon>Viruses</taxon>
        <taxon>Duplodnaviria</taxon>
        <taxon>Heunggongvirae</taxon>
        <taxon>Uroviricota</taxon>
        <taxon>Caudoviricetes</taxon>
        <taxon>Stephanstirmvirinae</taxon>
    </lineage>
</organism>